<sequence length="535" mass="62034">MPKQIDPYIILIPVLQDDELGEYIELSFLVYVGTSSQCERALDRSGLWKSFHGRRRVFDQLGISRCTADWESNPELLANSEVLSEKWYFTNRGSRVRLRFTNIPKLQSGYTRFFEDLGLWRYSRILHDCRTQAAYEDIQDYTGSRQNPEEFIRKPTEGRDAFPCDDTALDYMQESMRHLLGTGRALSGLEEEPMIAERLLPALNAALNDKISLIPTRLVFGMEMLLSTYKAYMWPSGHMINCRILSLKFAHAVIQSVKECMPLLQRFFLCHDLEHCTCLQKEYLSKYQNKVQAYVEERRFDLYYQAPWTAGGHMVEILHWSIYEGINLCCENNYVNAVLQLHNTLRNVNPQMKRVRWLDQMCDVFTNALFMGTLPKRTFSFAFRRSAGAQLVKSSRMFYQPTKQFVVRLYLGNQVNDPTPSQIKEALHQINSTIWTVTMEKVKEAMSAKFQGDAPIAKIDFFAVFRACIKILEDLCTHLGHNTRGDARLGFELVDSLLKQLTEYERDAKIAHKLPPILLLKKAVLPLNPLMRRSL</sequence>
<evidence type="ECO:0000313" key="1">
    <source>
        <dbReference type="EMBL" id="OQD86613.1"/>
    </source>
</evidence>
<evidence type="ECO:0000313" key="2">
    <source>
        <dbReference type="Proteomes" id="UP000191672"/>
    </source>
</evidence>
<comment type="caution">
    <text evidence="1">The sequence shown here is derived from an EMBL/GenBank/DDBJ whole genome shotgun (WGS) entry which is preliminary data.</text>
</comment>
<protein>
    <submittedName>
        <fullName evidence="1">Uncharacterized protein</fullName>
    </submittedName>
</protein>
<keyword evidence="2" id="KW-1185">Reference proteome</keyword>
<organism evidence="1 2">
    <name type="scientific">Penicillium antarcticum</name>
    <dbReference type="NCBI Taxonomy" id="416450"/>
    <lineage>
        <taxon>Eukaryota</taxon>
        <taxon>Fungi</taxon>
        <taxon>Dikarya</taxon>
        <taxon>Ascomycota</taxon>
        <taxon>Pezizomycotina</taxon>
        <taxon>Eurotiomycetes</taxon>
        <taxon>Eurotiomycetidae</taxon>
        <taxon>Eurotiales</taxon>
        <taxon>Aspergillaceae</taxon>
        <taxon>Penicillium</taxon>
    </lineage>
</organism>
<dbReference type="Proteomes" id="UP000191672">
    <property type="component" value="Unassembled WGS sequence"/>
</dbReference>
<reference evidence="2" key="1">
    <citation type="journal article" date="2017" name="Nat. Microbiol.">
        <title>Global analysis of biosynthetic gene clusters reveals vast potential of secondary metabolite production in Penicillium species.</title>
        <authorList>
            <person name="Nielsen J.C."/>
            <person name="Grijseels S."/>
            <person name="Prigent S."/>
            <person name="Ji B."/>
            <person name="Dainat J."/>
            <person name="Nielsen K.F."/>
            <person name="Frisvad J.C."/>
            <person name="Workman M."/>
            <person name="Nielsen J."/>
        </authorList>
    </citation>
    <scope>NUCLEOTIDE SEQUENCE [LARGE SCALE GENOMIC DNA]</scope>
    <source>
        <strain evidence="2">IBT 31811</strain>
    </source>
</reference>
<proteinExistence type="predicted"/>
<accession>A0A1V6QBL5</accession>
<name>A0A1V6QBL5_9EURO</name>
<dbReference type="EMBL" id="MDYN01000007">
    <property type="protein sequence ID" value="OQD86613.1"/>
    <property type="molecule type" value="Genomic_DNA"/>
</dbReference>
<gene>
    <name evidence="1" type="ORF">PENANT_c007G04773</name>
</gene>
<dbReference type="AlphaFoldDB" id="A0A1V6QBL5"/>